<dbReference type="PANTHER" id="PTHR46865">
    <property type="entry name" value="OXIDOREDUCTASE-RELATED"/>
    <property type="match status" value="1"/>
</dbReference>
<sequence length="397" mass="43782">MSSRTVVISGASIAGPALAFWLHRRGMRPVVVERAPQLRPGGQTVDIRGAGETVARLMGIEDAIRAGSTGEEGLRFLDTAERTKAVFPSSVFSGKGFVTELEILRGELSALLYERTRDHAEYVFGDEISGVTEDGERLRLTFTSGAEREADLLVAADGIRSRTRDLIFGDSTRIRSRGLYTAYFTIPRHPSDGSWARWYNFPGGKTAMLRPDNLGTTRALMSFLSPPYGYDRLHQEEQKELIRHTFAGEGGPVPRMLREMRDCGDFYLEGVAQVHMPQWWRGRVAAVGDAAYCASPLSGMGTNLALVGAYILAGELATHDDHHHAFTAYENAMRPYVTQAQDLPPGTPRLAMPRTQLGIKALHTVLRTASTPLAGRVMRRFLVPAAYDFVLPAYPTR</sequence>
<dbReference type="EMBL" id="JBHSPA010000013">
    <property type="protein sequence ID" value="MFC5824175.1"/>
    <property type="molecule type" value="Genomic_DNA"/>
</dbReference>
<dbReference type="GO" id="GO:0004497">
    <property type="term" value="F:monooxygenase activity"/>
    <property type="evidence" value="ECO:0007669"/>
    <property type="project" value="UniProtKB-KW"/>
</dbReference>
<protein>
    <submittedName>
        <fullName evidence="2">FAD-dependent monooxygenase</fullName>
    </submittedName>
</protein>
<dbReference type="Proteomes" id="UP001596058">
    <property type="component" value="Unassembled WGS sequence"/>
</dbReference>
<dbReference type="PRINTS" id="PR00420">
    <property type="entry name" value="RNGMNOXGNASE"/>
</dbReference>
<dbReference type="PANTHER" id="PTHR46865:SF2">
    <property type="entry name" value="MONOOXYGENASE"/>
    <property type="match status" value="1"/>
</dbReference>
<keyword evidence="2" id="KW-0503">Monooxygenase</keyword>
<proteinExistence type="predicted"/>
<dbReference type="SUPFAM" id="SSF51905">
    <property type="entry name" value="FAD/NAD(P)-binding domain"/>
    <property type="match status" value="1"/>
</dbReference>
<dbReference type="InterPro" id="IPR002938">
    <property type="entry name" value="FAD-bd"/>
</dbReference>
<dbReference type="Pfam" id="PF01494">
    <property type="entry name" value="FAD_binding_3"/>
    <property type="match status" value="1"/>
</dbReference>
<dbReference type="Gene3D" id="3.30.9.10">
    <property type="entry name" value="D-Amino Acid Oxidase, subunit A, domain 2"/>
    <property type="match status" value="1"/>
</dbReference>
<feature type="domain" description="FAD-binding" evidence="1">
    <location>
        <begin position="5"/>
        <end position="335"/>
    </location>
</feature>
<dbReference type="Gene3D" id="3.50.50.60">
    <property type="entry name" value="FAD/NAD(P)-binding domain"/>
    <property type="match status" value="1"/>
</dbReference>
<reference evidence="3" key="1">
    <citation type="journal article" date="2019" name="Int. J. Syst. Evol. Microbiol.">
        <title>The Global Catalogue of Microorganisms (GCM) 10K type strain sequencing project: providing services to taxonomists for standard genome sequencing and annotation.</title>
        <authorList>
            <consortium name="The Broad Institute Genomics Platform"/>
            <consortium name="The Broad Institute Genome Sequencing Center for Infectious Disease"/>
            <person name="Wu L."/>
            <person name="Ma J."/>
        </authorList>
    </citation>
    <scope>NUCLEOTIDE SEQUENCE [LARGE SCALE GENOMIC DNA]</scope>
    <source>
        <strain evidence="3">CCUG 53903</strain>
    </source>
</reference>
<name>A0ABW1CH09_9ACTN</name>
<evidence type="ECO:0000313" key="2">
    <source>
        <dbReference type="EMBL" id="MFC5824175.1"/>
    </source>
</evidence>
<keyword evidence="2" id="KW-0560">Oxidoreductase</keyword>
<dbReference type="RefSeq" id="WP_379513704.1">
    <property type="nucleotide sequence ID" value="NZ_JBHSPA010000013.1"/>
</dbReference>
<dbReference type="InterPro" id="IPR051704">
    <property type="entry name" value="FAD_aromatic-hydroxylase"/>
</dbReference>
<organism evidence="2 3">
    <name type="scientific">Nonomuraea insulae</name>
    <dbReference type="NCBI Taxonomy" id="1616787"/>
    <lineage>
        <taxon>Bacteria</taxon>
        <taxon>Bacillati</taxon>
        <taxon>Actinomycetota</taxon>
        <taxon>Actinomycetes</taxon>
        <taxon>Streptosporangiales</taxon>
        <taxon>Streptosporangiaceae</taxon>
        <taxon>Nonomuraea</taxon>
    </lineage>
</organism>
<gene>
    <name evidence="2" type="ORF">ACFPZ3_09970</name>
</gene>
<comment type="caution">
    <text evidence="2">The sequence shown here is derived from an EMBL/GenBank/DDBJ whole genome shotgun (WGS) entry which is preliminary data.</text>
</comment>
<evidence type="ECO:0000313" key="3">
    <source>
        <dbReference type="Proteomes" id="UP001596058"/>
    </source>
</evidence>
<accession>A0ABW1CH09</accession>
<keyword evidence="3" id="KW-1185">Reference proteome</keyword>
<evidence type="ECO:0000259" key="1">
    <source>
        <dbReference type="Pfam" id="PF01494"/>
    </source>
</evidence>
<dbReference type="InterPro" id="IPR036188">
    <property type="entry name" value="FAD/NAD-bd_sf"/>
</dbReference>